<evidence type="ECO:0000256" key="4">
    <source>
        <dbReference type="ARBA" id="ARBA00023180"/>
    </source>
</evidence>
<evidence type="ECO:0000256" key="6">
    <source>
        <dbReference type="SAM" id="Phobius"/>
    </source>
</evidence>
<dbReference type="AlphaFoldDB" id="A0A8W8LHD0"/>
<evidence type="ECO:0000256" key="2">
    <source>
        <dbReference type="ARBA" id="ARBA00023136"/>
    </source>
</evidence>
<feature type="domain" description="Ig-like" evidence="7">
    <location>
        <begin position="231"/>
        <end position="266"/>
    </location>
</feature>
<keyword evidence="2 6" id="KW-0472">Membrane</keyword>
<evidence type="ECO:0000256" key="1">
    <source>
        <dbReference type="ARBA" id="ARBA00004479"/>
    </source>
</evidence>
<name>A0A8W8LHD0_MAGGI</name>
<accession>A0A8W8LHD0</accession>
<dbReference type="SUPFAM" id="SSF48726">
    <property type="entry name" value="Immunoglobulin"/>
    <property type="match status" value="2"/>
</dbReference>
<organism evidence="8 9">
    <name type="scientific">Magallana gigas</name>
    <name type="common">Pacific oyster</name>
    <name type="synonym">Crassostrea gigas</name>
    <dbReference type="NCBI Taxonomy" id="29159"/>
    <lineage>
        <taxon>Eukaryota</taxon>
        <taxon>Metazoa</taxon>
        <taxon>Spiralia</taxon>
        <taxon>Lophotrochozoa</taxon>
        <taxon>Mollusca</taxon>
        <taxon>Bivalvia</taxon>
        <taxon>Autobranchia</taxon>
        <taxon>Pteriomorphia</taxon>
        <taxon>Ostreida</taxon>
        <taxon>Ostreoidea</taxon>
        <taxon>Ostreidae</taxon>
        <taxon>Magallana</taxon>
    </lineage>
</organism>
<feature type="transmembrane region" description="Helical" evidence="6">
    <location>
        <begin position="331"/>
        <end position="354"/>
    </location>
</feature>
<protein>
    <recommendedName>
        <fullName evidence="7">Ig-like domain-containing protein</fullName>
    </recommendedName>
</protein>
<keyword evidence="9" id="KW-1185">Reference proteome</keyword>
<keyword evidence="4" id="KW-0325">Glycoprotein</keyword>
<keyword evidence="3" id="KW-1015">Disulfide bond</keyword>
<keyword evidence="5" id="KW-0393">Immunoglobulin domain</keyword>
<feature type="domain" description="Ig-like" evidence="7">
    <location>
        <begin position="132"/>
        <end position="222"/>
    </location>
</feature>
<evidence type="ECO:0000256" key="3">
    <source>
        <dbReference type="ARBA" id="ARBA00023157"/>
    </source>
</evidence>
<dbReference type="PROSITE" id="PS50835">
    <property type="entry name" value="IG_LIKE"/>
    <property type="match status" value="3"/>
</dbReference>
<evidence type="ECO:0000259" key="7">
    <source>
        <dbReference type="PROSITE" id="PS50835"/>
    </source>
</evidence>
<dbReference type="InterPro" id="IPR007110">
    <property type="entry name" value="Ig-like_dom"/>
</dbReference>
<comment type="subcellular location">
    <subcellularLocation>
        <location evidence="1">Membrane</location>
        <topology evidence="1">Single-pass type I membrane protein</topology>
    </subcellularLocation>
</comment>
<feature type="transmembrane region" description="Helical" evidence="6">
    <location>
        <begin position="9"/>
        <end position="26"/>
    </location>
</feature>
<feature type="domain" description="Ig-like" evidence="7">
    <location>
        <begin position="33"/>
        <end position="122"/>
    </location>
</feature>
<dbReference type="PANTHER" id="PTHR11640">
    <property type="entry name" value="NEPHRIN"/>
    <property type="match status" value="1"/>
</dbReference>
<dbReference type="GO" id="GO:0016020">
    <property type="term" value="C:membrane"/>
    <property type="evidence" value="ECO:0007669"/>
    <property type="project" value="UniProtKB-SubCell"/>
</dbReference>
<dbReference type="InterPro" id="IPR013783">
    <property type="entry name" value="Ig-like_fold"/>
</dbReference>
<evidence type="ECO:0000256" key="5">
    <source>
        <dbReference type="ARBA" id="ARBA00023319"/>
    </source>
</evidence>
<reference evidence="8" key="1">
    <citation type="submission" date="2022-08" db="UniProtKB">
        <authorList>
            <consortium name="EnsemblMetazoa"/>
        </authorList>
    </citation>
    <scope>IDENTIFICATION</scope>
    <source>
        <strain evidence="8">05x7-T-G4-1.051#20</strain>
    </source>
</reference>
<dbReference type="EnsemblMetazoa" id="G27971.1">
    <property type="protein sequence ID" value="G27971.1:cds"/>
    <property type="gene ID" value="G27971"/>
</dbReference>
<dbReference type="Gene3D" id="2.60.40.10">
    <property type="entry name" value="Immunoglobulins"/>
    <property type="match status" value="3"/>
</dbReference>
<evidence type="ECO:0000313" key="9">
    <source>
        <dbReference type="Proteomes" id="UP000005408"/>
    </source>
</evidence>
<dbReference type="InterPro" id="IPR036179">
    <property type="entry name" value="Ig-like_dom_sf"/>
</dbReference>
<keyword evidence="6" id="KW-1133">Transmembrane helix</keyword>
<dbReference type="Proteomes" id="UP000005408">
    <property type="component" value="Unassembled WGS sequence"/>
</dbReference>
<evidence type="ECO:0000313" key="8">
    <source>
        <dbReference type="EnsemblMetazoa" id="G27971.1:cds"/>
    </source>
</evidence>
<proteinExistence type="predicted"/>
<keyword evidence="6" id="KW-0812">Transmembrane</keyword>
<sequence>MSEKENSSVYIYFFNYLVVFSLMLSLSDTVSRPEIEALYPTDKKVSESQRISFQCTLPSSIKMLVKWTWSCGSDTNRKPTTAGSSRSILRFYATKDDDKTQCSCRAESLSNETYNEMSNRLNIAVYYVPRDPPILVTSPKTPLAEGQKFNFRCDLKYPGNPPMIWTWRCGERTLVPSQFNNMGASSEITFEAESWQNGLSCLCIASSPRFGYNISSKGQSIAVLYAPLDFPVLINISNTHVDEDTPVTLRCHVTSGCNPPLFWSWYCGDMPMERGLSDGGNWSEVTFIATKMYHQRACYCRLNSTLEKIKYDKRSQKKFITLKTGHICFPLPAFVVTTSLLLLTVVIVSFIVLFRNHRLRERLLAIKMLTCNCFENLCKSPPRRVDPPQPRIRDSDGKTLTFIDEHTYEAVHRQRKKVKKGKRKR</sequence>
<dbReference type="InterPro" id="IPR051275">
    <property type="entry name" value="Cell_adhesion_signaling"/>
</dbReference>